<dbReference type="InterPro" id="IPR050166">
    <property type="entry name" value="ABC_transporter_ATP-bind"/>
</dbReference>
<accession>A0A564SE72</accession>
<keyword evidence="5 8" id="KW-0067">ATP-binding</keyword>
<comment type="subcellular location">
    <subcellularLocation>
        <location evidence="1">Cell membrane</location>
        <topology evidence="1">Peripheral membrane protein</topology>
    </subcellularLocation>
</comment>
<sequence length="277" mass="31164">MCSVRKVNDLLGEKIKMESVEVKELSFAYENTDTLILKNLNMQIQEGDFVCLLGQSGCGKSTLLRLLAGLEKPTNGEILIDGKPIKGASLERSVVFQDYGLFPWMTAGENIVLALKQKFPKQKKSELKAIAKEMLVKVGLDESVYGKLPKELSGGMKQRCAIARSFSINPPVLLMDEPFGALDAVTRARLQEMVLDLWKSDETKKIVFFVTHDVDEALLLANKIFVLGQKPSSVIYSCEIPEEDKPDRNSLYENVHIMKLRNELIKYINQDVTEHIE</sequence>
<evidence type="ECO:0000256" key="4">
    <source>
        <dbReference type="ARBA" id="ARBA00022741"/>
    </source>
</evidence>
<evidence type="ECO:0000256" key="5">
    <source>
        <dbReference type="ARBA" id="ARBA00022840"/>
    </source>
</evidence>
<evidence type="ECO:0000256" key="3">
    <source>
        <dbReference type="ARBA" id="ARBA00022475"/>
    </source>
</evidence>
<dbReference type="Proteomes" id="UP000358366">
    <property type="component" value="Unassembled WGS sequence"/>
</dbReference>
<evidence type="ECO:0000256" key="2">
    <source>
        <dbReference type="ARBA" id="ARBA00022448"/>
    </source>
</evidence>
<dbReference type="SUPFAM" id="SSF52540">
    <property type="entry name" value="P-loop containing nucleoside triphosphate hydrolases"/>
    <property type="match status" value="1"/>
</dbReference>
<evidence type="ECO:0000256" key="1">
    <source>
        <dbReference type="ARBA" id="ARBA00004202"/>
    </source>
</evidence>
<dbReference type="AlphaFoldDB" id="A0A564SE72"/>
<dbReference type="CDD" id="cd03293">
    <property type="entry name" value="ABC_NrtD_SsuB_transporters"/>
    <property type="match status" value="1"/>
</dbReference>
<protein>
    <submittedName>
        <fullName evidence="8">Bicarbonate transport ATP-binding protein CmpD</fullName>
        <ecNumber evidence="8">3.6.3.-</ecNumber>
    </submittedName>
</protein>
<dbReference type="InterPro" id="IPR003593">
    <property type="entry name" value="AAA+_ATPase"/>
</dbReference>
<dbReference type="PROSITE" id="PS50893">
    <property type="entry name" value="ABC_TRANSPORTER_2"/>
    <property type="match status" value="1"/>
</dbReference>
<dbReference type="InterPro" id="IPR003439">
    <property type="entry name" value="ABC_transporter-like_ATP-bd"/>
</dbReference>
<dbReference type="PANTHER" id="PTHR42788">
    <property type="entry name" value="TAURINE IMPORT ATP-BINDING PROTEIN-RELATED"/>
    <property type="match status" value="1"/>
</dbReference>
<evidence type="ECO:0000313" key="8">
    <source>
        <dbReference type="EMBL" id="VUW93447.1"/>
    </source>
</evidence>
<dbReference type="GO" id="GO:0016887">
    <property type="term" value="F:ATP hydrolysis activity"/>
    <property type="evidence" value="ECO:0007669"/>
    <property type="project" value="InterPro"/>
</dbReference>
<evidence type="ECO:0000313" key="9">
    <source>
        <dbReference type="Proteomes" id="UP000358366"/>
    </source>
</evidence>
<keyword evidence="3" id="KW-1003">Cell membrane</keyword>
<proteinExistence type="predicted"/>
<keyword evidence="8" id="KW-0378">Hydrolase</keyword>
<evidence type="ECO:0000256" key="6">
    <source>
        <dbReference type="ARBA" id="ARBA00023136"/>
    </source>
</evidence>
<dbReference type="EMBL" id="CABHNI010000008">
    <property type="protein sequence ID" value="VUW93447.1"/>
    <property type="molecule type" value="Genomic_DNA"/>
</dbReference>
<organism evidence="8 9">
    <name type="scientific">Dorea formicigenerans</name>
    <dbReference type="NCBI Taxonomy" id="39486"/>
    <lineage>
        <taxon>Bacteria</taxon>
        <taxon>Bacillati</taxon>
        <taxon>Bacillota</taxon>
        <taxon>Clostridia</taxon>
        <taxon>Lachnospirales</taxon>
        <taxon>Lachnospiraceae</taxon>
        <taxon>Dorea</taxon>
    </lineage>
</organism>
<dbReference type="InterPro" id="IPR027417">
    <property type="entry name" value="P-loop_NTPase"/>
</dbReference>
<keyword evidence="6" id="KW-0472">Membrane</keyword>
<dbReference type="EC" id="3.6.3.-" evidence="8"/>
<reference evidence="8 9" key="1">
    <citation type="submission" date="2019-07" db="EMBL/GenBank/DDBJ databases">
        <authorList>
            <person name="Hibberd C M."/>
            <person name="Gehrig L. J."/>
            <person name="Chang H.-W."/>
            <person name="Venkatesh S."/>
        </authorList>
    </citation>
    <scope>NUCLEOTIDE SEQUENCE [LARGE SCALE GENOMIC DNA]</scope>
    <source>
        <strain evidence="8">Dorea_formicigenerans_SSTS_Bg7063</strain>
    </source>
</reference>
<dbReference type="PANTHER" id="PTHR42788:SF7">
    <property type="entry name" value="NITRATE ABC TRANSPORTER ATP-BINDING PROTEIN"/>
    <property type="match status" value="1"/>
</dbReference>
<dbReference type="Pfam" id="PF00005">
    <property type="entry name" value="ABC_tran"/>
    <property type="match status" value="1"/>
</dbReference>
<dbReference type="SMART" id="SM00382">
    <property type="entry name" value="AAA"/>
    <property type="match status" value="1"/>
</dbReference>
<evidence type="ECO:0000259" key="7">
    <source>
        <dbReference type="PROSITE" id="PS50893"/>
    </source>
</evidence>
<dbReference type="Gene3D" id="3.40.50.300">
    <property type="entry name" value="P-loop containing nucleotide triphosphate hydrolases"/>
    <property type="match status" value="1"/>
</dbReference>
<name>A0A564SE72_9FIRM</name>
<keyword evidence="2" id="KW-0813">Transport</keyword>
<keyword evidence="4" id="KW-0547">Nucleotide-binding</keyword>
<gene>
    <name evidence="8" type="primary">cmpD_2</name>
    <name evidence="8" type="ORF">DFSSTS7063_00312</name>
</gene>
<dbReference type="GO" id="GO:0005886">
    <property type="term" value="C:plasma membrane"/>
    <property type="evidence" value="ECO:0007669"/>
    <property type="project" value="UniProtKB-SubCell"/>
</dbReference>
<dbReference type="GO" id="GO:0005524">
    <property type="term" value="F:ATP binding"/>
    <property type="evidence" value="ECO:0007669"/>
    <property type="project" value="UniProtKB-KW"/>
</dbReference>
<feature type="domain" description="ABC transporter" evidence="7">
    <location>
        <begin position="20"/>
        <end position="254"/>
    </location>
</feature>